<feature type="signal peptide" evidence="5">
    <location>
        <begin position="1"/>
        <end position="21"/>
    </location>
</feature>
<dbReference type="SMART" id="SM00241">
    <property type="entry name" value="ZP"/>
    <property type="match status" value="1"/>
</dbReference>
<dbReference type="PROSITE" id="PS00022">
    <property type="entry name" value="EGF_1"/>
    <property type="match status" value="1"/>
</dbReference>
<accession>K7F8W6</accession>
<feature type="transmembrane region" description="Helical" evidence="4">
    <location>
        <begin position="392"/>
        <end position="413"/>
    </location>
</feature>
<dbReference type="InterPro" id="IPR001507">
    <property type="entry name" value="ZP_dom"/>
</dbReference>
<dbReference type="Pfam" id="PF00100">
    <property type="entry name" value="Zona_pellucida"/>
    <property type="match status" value="1"/>
</dbReference>
<dbReference type="CDD" id="cd00054">
    <property type="entry name" value="EGF_CA"/>
    <property type="match status" value="1"/>
</dbReference>
<comment type="caution">
    <text evidence="3">Lacks conserved residue(s) required for the propagation of feature annotation.</text>
</comment>
<dbReference type="Gene3D" id="2.60.40.4100">
    <property type="entry name" value="Zona pellucida, ZP-C domain"/>
    <property type="match status" value="1"/>
</dbReference>
<dbReference type="Gene3D" id="2.10.25.10">
    <property type="entry name" value="Laminin"/>
    <property type="match status" value="1"/>
</dbReference>
<dbReference type="Gene3D" id="2.60.40.3210">
    <property type="entry name" value="Zona pellucida, ZP-N domain"/>
    <property type="match status" value="1"/>
</dbReference>
<feature type="disulfide bond" evidence="3">
    <location>
        <begin position="69"/>
        <end position="78"/>
    </location>
</feature>
<reference evidence="9" key="1">
    <citation type="submission" date="2011-10" db="EMBL/GenBank/DDBJ databases">
        <authorList>
            <consortium name="Soft-shell Turtle Genome Consortium"/>
        </authorList>
    </citation>
    <scope>NUCLEOTIDE SEQUENCE [LARGE SCALE GENOMIC DNA]</scope>
    <source>
        <strain evidence="9">Daiwa-1</strain>
    </source>
</reference>
<keyword evidence="3" id="KW-0245">EGF-like domain</keyword>
<name>K7F8W6_PELSI</name>
<reference evidence="9" key="2">
    <citation type="journal article" date="2013" name="Nat. Genet.">
        <title>The draft genomes of soft-shell turtle and green sea turtle yield insights into the development and evolution of the turtle-specific body plan.</title>
        <authorList>
            <person name="Wang Z."/>
            <person name="Pascual-Anaya J."/>
            <person name="Zadissa A."/>
            <person name="Li W."/>
            <person name="Niimura Y."/>
            <person name="Huang Z."/>
            <person name="Li C."/>
            <person name="White S."/>
            <person name="Xiong Z."/>
            <person name="Fang D."/>
            <person name="Wang B."/>
            <person name="Ming Y."/>
            <person name="Chen Y."/>
            <person name="Zheng Y."/>
            <person name="Kuraku S."/>
            <person name="Pignatelli M."/>
            <person name="Herrero J."/>
            <person name="Beal K."/>
            <person name="Nozawa M."/>
            <person name="Li Q."/>
            <person name="Wang J."/>
            <person name="Zhang H."/>
            <person name="Yu L."/>
            <person name="Shigenobu S."/>
            <person name="Wang J."/>
            <person name="Liu J."/>
            <person name="Flicek P."/>
            <person name="Searle S."/>
            <person name="Wang J."/>
            <person name="Kuratani S."/>
            <person name="Yin Y."/>
            <person name="Aken B."/>
            <person name="Zhang G."/>
            <person name="Irie N."/>
        </authorList>
    </citation>
    <scope>NUCLEOTIDE SEQUENCE [LARGE SCALE GENOMIC DNA]</scope>
    <source>
        <strain evidence="9">Daiwa-1</strain>
    </source>
</reference>
<evidence type="ECO:0000313" key="9">
    <source>
        <dbReference type="Proteomes" id="UP000007267"/>
    </source>
</evidence>
<proteinExistence type="predicted"/>
<keyword evidence="1 5" id="KW-0732">Signal</keyword>
<dbReference type="eggNOG" id="ENOG502QVG6">
    <property type="taxonomic scope" value="Eukaryota"/>
</dbReference>
<dbReference type="PROSITE" id="PS01186">
    <property type="entry name" value="EGF_2"/>
    <property type="match status" value="1"/>
</dbReference>
<dbReference type="SUPFAM" id="SSF57196">
    <property type="entry name" value="EGF/Laminin"/>
    <property type="match status" value="1"/>
</dbReference>
<dbReference type="EMBL" id="AGCU01046839">
    <property type="status" value="NOT_ANNOTATED_CDS"/>
    <property type="molecule type" value="Genomic_DNA"/>
</dbReference>
<evidence type="ECO:0008006" key="10">
    <source>
        <dbReference type="Google" id="ProtNLM"/>
    </source>
</evidence>
<dbReference type="Proteomes" id="UP000007267">
    <property type="component" value="Unassembled WGS sequence"/>
</dbReference>
<keyword evidence="4" id="KW-1133">Transmembrane helix</keyword>
<evidence type="ECO:0000256" key="3">
    <source>
        <dbReference type="PROSITE-ProRule" id="PRU00076"/>
    </source>
</evidence>
<dbReference type="Pfam" id="PF23344">
    <property type="entry name" value="ZP-N"/>
    <property type="match status" value="1"/>
</dbReference>
<evidence type="ECO:0000256" key="1">
    <source>
        <dbReference type="ARBA" id="ARBA00022729"/>
    </source>
</evidence>
<dbReference type="InterPro" id="IPR055356">
    <property type="entry name" value="ZP-N"/>
</dbReference>
<dbReference type="Pfam" id="PF00008">
    <property type="entry name" value="EGF"/>
    <property type="match status" value="1"/>
</dbReference>
<keyword evidence="9" id="KW-1185">Reference proteome</keyword>
<dbReference type="STRING" id="13735.ENSPSIP00000004476"/>
<dbReference type="InterPro" id="IPR000742">
    <property type="entry name" value="EGF"/>
</dbReference>
<keyword evidence="4" id="KW-0472">Membrane</keyword>
<feature type="domain" description="EGF-like" evidence="6">
    <location>
        <begin position="43"/>
        <end position="79"/>
    </location>
</feature>
<evidence type="ECO:0000256" key="4">
    <source>
        <dbReference type="SAM" id="Phobius"/>
    </source>
</evidence>
<reference evidence="8" key="4">
    <citation type="submission" date="2025-09" db="UniProtKB">
        <authorList>
            <consortium name="Ensembl"/>
        </authorList>
    </citation>
    <scope>IDENTIFICATION</scope>
</reference>
<dbReference type="PANTHER" id="PTHR14002">
    <property type="entry name" value="ENDOGLIN/TGF-BETA RECEPTOR TYPE III"/>
    <property type="match status" value="1"/>
</dbReference>
<evidence type="ECO:0000259" key="7">
    <source>
        <dbReference type="PROSITE" id="PS51034"/>
    </source>
</evidence>
<reference evidence="8" key="3">
    <citation type="submission" date="2025-08" db="UniProtKB">
        <authorList>
            <consortium name="Ensembl"/>
        </authorList>
    </citation>
    <scope>IDENTIFICATION</scope>
</reference>
<dbReference type="Ensembl" id="ENSPSIT00000004501.1">
    <property type="protein sequence ID" value="ENSPSIP00000004476.1"/>
    <property type="gene ID" value="ENSPSIG00000004205.1"/>
</dbReference>
<dbReference type="PANTHER" id="PTHR14002:SF53">
    <property type="entry name" value="UROMODULIN"/>
    <property type="match status" value="1"/>
</dbReference>
<evidence type="ECO:0000256" key="2">
    <source>
        <dbReference type="ARBA" id="ARBA00023157"/>
    </source>
</evidence>
<keyword evidence="2 3" id="KW-1015">Disulfide bond</keyword>
<dbReference type="OMA" id="CIYAYKR"/>
<organism evidence="8 9">
    <name type="scientific">Pelodiscus sinensis</name>
    <name type="common">Chinese softshell turtle</name>
    <name type="synonym">Trionyx sinensis</name>
    <dbReference type="NCBI Taxonomy" id="13735"/>
    <lineage>
        <taxon>Eukaryota</taxon>
        <taxon>Metazoa</taxon>
        <taxon>Chordata</taxon>
        <taxon>Craniata</taxon>
        <taxon>Vertebrata</taxon>
        <taxon>Euteleostomi</taxon>
        <taxon>Archelosauria</taxon>
        <taxon>Testudinata</taxon>
        <taxon>Testudines</taxon>
        <taxon>Cryptodira</taxon>
        <taxon>Trionychia</taxon>
        <taxon>Trionychidae</taxon>
        <taxon>Pelodiscus</taxon>
    </lineage>
</organism>
<keyword evidence="4" id="KW-0812">Transmembrane</keyword>
<dbReference type="HOGENOM" id="CLU_658132_0_0_1"/>
<sequence length="421" mass="47278">MEVTVTCLLLLSALWLPGSESDNSDLKKLQDPRREAALRPKRGLRLCFPNPCKHQGVCQVVEGKPNCTCNAGFTGAFCQDVVLKLQCEDEHMKMMVRQEVFDQLKIPLARVHLKNRACKVSEKEEDGAVFFAATLMDVNYTRCGSVIQRNRTHVSYTNVMESDRETLGVISRSSLVRVHFSCIYSYEHVVQLPFPVAAIDTLVKFVIKEGEFNVSMALYETSAYLHPYRQQPPALPLEVQHQLIVKGFSAHTLIYFLLLKSARLYLSLHAAAAFEPRAAVWEEFQPSTCPRDETVTYLNAVGNSTMAKFSFQMFQFVNHSEVFLHCRVRLCLLDGAEPCVKQCPRRLRKRALEEDYKKIVSLGPIHLLASPRAGARDAASGTNQQDLWGLHLWVPGALAMLIVAGLFGLVAVAKALKKRVV</sequence>
<evidence type="ECO:0000313" key="8">
    <source>
        <dbReference type="Ensembl" id="ENSPSIP00000004476.1"/>
    </source>
</evidence>
<evidence type="ECO:0000256" key="5">
    <source>
        <dbReference type="SAM" id="SignalP"/>
    </source>
</evidence>
<protein>
    <recommendedName>
        <fullName evidence="10">ZP domain-containing protein</fullName>
    </recommendedName>
</protein>
<dbReference type="PROSITE" id="PS51034">
    <property type="entry name" value="ZP_2"/>
    <property type="match status" value="1"/>
</dbReference>
<feature type="domain" description="ZP" evidence="7">
    <location>
        <begin position="86"/>
        <end position="346"/>
    </location>
</feature>
<evidence type="ECO:0000259" key="6">
    <source>
        <dbReference type="PROSITE" id="PS50026"/>
    </source>
</evidence>
<dbReference type="InterPro" id="IPR042235">
    <property type="entry name" value="ZP-C_dom"/>
</dbReference>
<dbReference type="GeneTree" id="ENSGT00940000156038"/>
<dbReference type="EMBL" id="AGCU01046838">
    <property type="status" value="NOT_ANNOTATED_CDS"/>
    <property type="molecule type" value="Genomic_DNA"/>
</dbReference>
<dbReference type="AlphaFoldDB" id="K7F8W6"/>
<dbReference type="InterPro" id="IPR055355">
    <property type="entry name" value="ZP-C"/>
</dbReference>
<feature type="chain" id="PRO_5003903887" description="ZP domain-containing protein" evidence="5">
    <location>
        <begin position="22"/>
        <end position="421"/>
    </location>
</feature>
<dbReference type="PROSITE" id="PS50026">
    <property type="entry name" value="EGF_3"/>
    <property type="match status" value="1"/>
</dbReference>